<dbReference type="PANTHER" id="PTHR11615">
    <property type="entry name" value="NITRATE, FORMATE, IRON DEHYDROGENASE"/>
    <property type="match status" value="1"/>
</dbReference>
<dbReference type="PROSITE" id="PS51379">
    <property type="entry name" value="4FE4S_FER_2"/>
    <property type="match status" value="2"/>
</dbReference>
<evidence type="ECO:0000313" key="5">
    <source>
        <dbReference type="EMBL" id="APF18261.1"/>
    </source>
</evidence>
<gene>
    <name evidence="5" type="ORF">Cabys_1512</name>
</gene>
<accession>A0A1J1C6E4</accession>
<keyword evidence="2" id="KW-0408">Iron</keyword>
<evidence type="ECO:0000256" key="1">
    <source>
        <dbReference type="ARBA" id="ARBA00022723"/>
    </source>
</evidence>
<feature type="domain" description="4Fe-4S ferredoxin-type" evidence="4">
    <location>
        <begin position="6"/>
        <end position="34"/>
    </location>
</feature>
<dbReference type="Gene3D" id="3.40.50.1780">
    <property type="match status" value="1"/>
</dbReference>
<dbReference type="KEGG" id="caby:Cabys_1512"/>
<dbReference type="PROSITE" id="PS00198">
    <property type="entry name" value="4FE4S_FER_1"/>
    <property type="match status" value="1"/>
</dbReference>
<reference evidence="5 6" key="1">
    <citation type="submission" date="2016-11" db="EMBL/GenBank/DDBJ databases">
        <title>Genomic analysis of Caldithrix abyssi and proposal of a novel bacterial phylum Caldithrichaeota.</title>
        <authorList>
            <person name="Kublanov I."/>
            <person name="Sigalova O."/>
            <person name="Gavrilov S."/>
            <person name="Lebedinsky A."/>
            <person name="Ivanova N."/>
            <person name="Daum C."/>
            <person name="Reddy T."/>
            <person name="Klenk H.P."/>
            <person name="Goker M."/>
            <person name="Reva O."/>
            <person name="Miroshnichenko M."/>
            <person name="Kyprides N."/>
            <person name="Woyke T."/>
            <person name="Gelfand M."/>
        </authorList>
    </citation>
    <scope>NUCLEOTIDE SEQUENCE [LARGE SCALE GENOMIC DNA]</scope>
    <source>
        <strain evidence="5 6">LF13</strain>
    </source>
</reference>
<dbReference type="InterPro" id="IPR017900">
    <property type="entry name" value="4Fe4S_Fe_S_CS"/>
</dbReference>
<evidence type="ECO:0000313" key="6">
    <source>
        <dbReference type="Proteomes" id="UP000183868"/>
    </source>
</evidence>
<dbReference type="EMBL" id="CP018099">
    <property type="protein sequence ID" value="APF18261.1"/>
    <property type="molecule type" value="Genomic_DNA"/>
</dbReference>
<dbReference type="Pfam" id="PF02906">
    <property type="entry name" value="Fe_hyd_lg_C"/>
    <property type="match status" value="1"/>
</dbReference>
<dbReference type="SUPFAM" id="SSF54862">
    <property type="entry name" value="4Fe-4S ferredoxins"/>
    <property type="match status" value="1"/>
</dbReference>
<organism evidence="5 6">
    <name type="scientific">Caldithrix abyssi DSM 13497</name>
    <dbReference type="NCBI Taxonomy" id="880073"/>
    <lineage>
        <taxon>Bacteria</taxon>
        <taxon>Pseudomonadati</taxon>
        <taxon>Calditrichota</taxon>
        <taxon>Calditrichia</taxon>
        <taxon>Calditrichales</taxon>
        <taxon>Calditrichaceae</taxon>
        <taxon>Caldithrix</taxon>
    </lineage>
</organism>
<dbReference type="GO" id="GO:0051536">
    <property type="term" value="F:iron-sulfur cluster binding"/>
    <property type="evidence" value="ECO:0007669"/>
    <property type="project" value="UniProtKB-KW"/>
</dbReference>
<dbReference type="SUPFAM" id="SSF53920">
    <property type="entry name" value="Fe-only hydrogenase"/>
    <property type="match status" value="1"/>
</dbReference>
<keyword evidence="1" id="KW-0479">Metal-binding</keyword>
<evidence type="ECO:0000256" key="3">
    <source>
        <dbReference type="ARBA" id="ARBA00023014"/>
    </source>
</evidence>
<dbReference type="InterPro" id="IPR009016">
    <property type="entry name" value="Fe_hydrogenase"/>
</dbReference>
<dbReference type="InterPro" id="IPR004108">
    <property type="entry name" value="Fe_hydrogenase_lsu_C"/>
</dbReference>
<name>A0A1J1C6E4_CALAY</name>
<evidence type="ECO:0000259" key="4">
    <source>
        <dbReference type="PROSITE" id="PS51379"/>
    </source>
</evidence>
<proteinExistence type="predicted"/>
<dbReference type="OrthoDB" id="9798098at2"/>
<dbReference type="Proteomes" id="UP000183868">
    <property type="component" value="Chromosome"/>
</dbReference>
<evidence type="ECO:0000256" key="2">
    <source>
        <dbReference type="ARBA" id="ARBA00023004"/>
    </source>
</evidence>
<dbReference type="Pfam" id="PF13237">
    <property type="entry name" value="Fer4_10"/>
    <property type="match status" value="1"/>
</dbReference>
<dbReference type="InterPro" id="IPR017896">
    <property type="entry name" value="4Fe4S_Fe-S-bd"/>
</dbReference>
<dbReference type="GO" id="GO:0046872">
    <property type="term" value="F:metal ion binding"/>
    <property type="evidence" value="ECO:0007669"/>
    <property type="project" value="UniProtKB-KW"/>
</dbReference>
<keyword evidence="3" id="KW-0411">Iron-sulfur</keyword>
<dbReference type="AlphaFoldDB" id="A0A1J1C6E4"/>
<protein>
    <submittedName>
        <fullName evidence="5">4Fe-4S dicluster domain-containing protein</fullName>
    </submittedName>
</protein>
<dbReference type="InterPro" id="IPR050340">
    <property type="entry name" value="Cytosolic_Fe-S_CAF"/>
</dbReference>
<feature type="domain" description="4Fe-4S ferredoxin-type" evidence="4">
    <location>
        <begin position="35"/>
        <end position="64"/>
    </location>
</feature>
<dbReference type="Gene3D" id="3.30.70.20">
    <property type="match status" value="1"/>
</dbReference>
<dbReference type="RefSeq" id="WP_052304172.1">
    <property type="nucleotide sequence ID" value="NZ_CM001402.1"/>
</dbReference>
<sequence>MLKSYYPIYTEESACQDCYKCVRECPVKAIKIEGGHAEIIQELCILCGRCVQVCPISAKKIRNDINRVKQLLKLKEKVMVSLAPSFISEFQDIAPEQLIAGLKKLGFYGVSETALGAEQVSAASAHLFESSSQPIMISSACPTVVEFITKYQTDLAKYITGLYSPLLAHCKLLRNIYGHDIGIVFVGPCISKKYEADTHSDLLNISITFKYLKQWFEQENIVLAELKPDKSDVFIPHKAQEGALYPVDGGMIAGIKANCNVITPNFISISGIGNIKKALENLEDSETGHKIFLALLGFL</sequence>